<organism evidence="1 2">
    <name type="scientific">Marinobacter vinifirmus</name>
    <dbReference type="NCBI Taxonomy" id="355591"/>
    <lineage>
        <taxon>Bacteria</taxon>
        <taxon>Pseudomonadati</taxon>
        <taxon>Pseudomonadota</taxon>
        <taxon>Gammaproteobacteria</taxon>
        <taxon>Pseudomonadales</taxon>
        <taxon>Marinobacteraceae</taxon>
        <taxon>Marinobacter</taxon>
    </lineage>
</organism>
<dbReference type="RefSeq" id="WP_273135336.1">
    <property type="nucleotide sequence ID" value="NZ_VMRX01000074.1"/>
</dbReference>
<name>A0A558B0W6_9GAMM</name>
<dbReference type="Proteomes" id="UP000319142">
    <property type="component" value="Unassembled WGS sequence"/>
</dbReference>
<protein>
    <recommendedName>
        <fullName evidence="3">Lipoprotein</fullName>
    </recommendedName>
</protein>
<accession>A0A558B0W6</accession>
<sequence>MQALKLKEEVVRNPLIVSALVLLLAGCSTSPNNMRKSGPDEVHTSFKDAKQVALCIGGSWEDLAVVSSRETEKGYSVTGLLRGKLHYLADIDNHESGSQTKLYKFMSHSIGRDPFFGGAAECQ</sequence>
<dbReference type="AlphaFoldDB" id="A0A558B0W6"/>
<dbReference type="EMBL" id="VMRX01000074">
    <property type="protein sequence ID" value="TVT30136.1"/>
    <property type="molecule type" value="Genomic_DNA"/>
</dbReference>
<evidence type="ECO:0000313" key="2">
    <source>
        <dbReference type="Proteomes" id="UP000319142"/>
    </source>
</evidence>
<reference evidence="1 2" key="1">
    <citation type="submission" date="2019-07" db="EMBL/GenBank/DDBJ databases">
        <title>The pathways for chlorine oxyanion respiration interact through the shared metabolite chlorate.</title>
        <authorList>
            <person name="Barnum T.P."/>
            <person name="Cheng Y."/>
            <person name="Hill K.A."/>
            <person name="Lucas L.N."/>
            <person name="Carlson H.K."/>
            <person name="Coates J.D."/>
        </authorList>
    </citation>
    <scope>NUCLEOTIDE SEQUENCE [LARGE SCALE GENOMIC DNA]</scope>
    <source>
        <strain evidence="1">UCB</strain>
    </source>
</reference>
<gene>
    <name evidence="1" type="ORF">FHK81_17115</name>
</gene>
<evidence type="ECO:0000313" key="1">
    <source>
        <dbReference type="EMBL" id="TVT30136.1"/>
    </source>
</evidence>
<dbReference type="PROSITE" id="PS51257">
    <property type="entry name" value="PROKAR_LIPOPROTEIN"/>
    <property type="match status" value="1"/>
</dbReference>
<evidence type="ECO:0008006" key="3">
    <source>
        <dbReference type="Google" id="ProtNLM"/>
    </source>
</evidence>
<proteinExistence type="predicted"/>
<comment type="caution">
    <text evidence="1">The sequence shown here is derived from an EMBL/GenBank/DDBJ whole genome shotgun (WGS) entry which is preliminary data.</text>
</comment>